<keyword evidence="1" id="KW-0732">Signal</keyword>
<keyword evidence="3" id="KW-1185">Reference proteome</keyword>
<dbReference type="AlphaFoldDB" id="A0A5C5ZXG7"/>
<feature type="chain" id="PRO_5022673990" description="3-keto-disaccharide hydrolase domain-containing protein" evidence="1">
    <location>
        <begin position="24"/>
        <end position="236"/>
    </location>
</feature>
<feature type="signal peptide" evidence="1">
    <location>
        <begin position="1"/>
        <end position="23"/>
    </location>
</feature>
<dbReference type="Gene3D" id="2.60.120.560">
    <property type="entry name" value="Exo-inulinase, domain 1"/>
    <property type="match status" value="1"/>
</dbReference>
<organism evidence="2 3">
    <name type="scientific">Stieleria varia</name>
    <dbReference type="NCBI Taxonomy" id="2528005"/>
    <lineage>
        <taxon>Bacteria</taxon>
        <taxon>Pseudomonadati</taxon>
        <taxon>Planctomycetota</taxon>
        <taxon>Planctomycetia</taxon>
        <taxon>Pirellulales</taxon>
        <taxon>Pirellulaceae</taxon>
        <taxon>Stieleria</taxon>
    </lineage>
</organism>
<gene>
    <name evidence="2" type="ORF">Pla52n_62160</name>
</gene>
<sequence precursor="true">MNPMNRFLLLFLLISLWMPHCFADDGPGHALGTKAELLFEDDFERTELGPWKVIIPGFKISEGVLVGTQDRADHGSVGRVYLPMQDCLVSFRFQLAGSPRFNIVFDDKNHKGSHAGHICRVAVAPKQIRLGDDKEGVMRNDIFAMRRDPKQKSAADKLLIGRGVAAAVDLKSDRWYEMTIEILGDQMRVTLDGKEIGVLKSPGIAHPTKESVHFTVNGNATHIDDVKIWRLESKAK</sequence>
<evidence type="ECO:0008006" key="4">
    <source>
        <dbReference type="Google" id="ProtNLM"/>
    </source>
</evidence>
<dbReference type="Proteomes" id="UP000320176">
    <property type="component" value="Unassembled WGS sequence"/>
</dbReference>
<accession>A0A5C5ZXG7</accession>
<name>A0A5C5ZXG7_9BACT</name>
<comment type="caution">
    <text evidence="2">The sequence shown here is derived from an EMBL/GenBank/DDBJ whole genome shotgun (WGS) entry which is preliminary data.</text>
</comment>
<evidence type="ECO:0000313" key="3">
    <source>
        <dbReference type="Proteomes" id="UP000320176"/>
    </source>
</evidence>
<proteinExistence type="predicted"/>
<dbReference type="EMBL" id="SJPN01000011">
    <property type="protein sequence ID" value="TWT92342.1"/>
    <property type="molecule type" value="Genomic_DNA"/>
</dbReference>
<reference evidence="2 3" key="1">
    <citation type="submission" date="2019-02" db="EMBL/GenBank/DDBJ databases">
        <title>Deep-cultivation of Planctomycetes and their phenomic and genomic characterization uncovers novel biology.</title>
        <authorList>
            <person name="Wiegand S."/>
            <person name="Jogler M."/>
            <person name="Boedeker C."/>
            <person name="Pinto D."/>
            <person name="Vollmers J."/>
            <person name="Rivas-Marin E."/>
            <person name="Kohn T."/>
            <person name="Peeters S.H."/>
            <person name="Heuer A."/>
            <person name="Rast P."/>
            <person name="Oberbeckmann S."/>
            <person name="Bunk B."/>
            <person name="Jeske O."/>
            <person name="Meyerdierks A."/>
            <person name="Storesund J.E."/>
            <person name="Kallscheuer N."/>
            <person name="Luecker S."/>
            <person name="Lage O.M."/>
            <person name="Pohl T."/>
            <person name="Merkel B.J."/>
            <person name="Hornburger P."/>
            <person name="Mueller R.-W."/>
            <person name="Bruemmer F."/>
            <person name="Labrenz M."/>
            <person name="Spormann A.M."/>
            <person name="Op Den Camp H."/>
            <person name="Overmann J."/>
            <person name="Amann R."/>
            <person name="Jetten M.S.M."/>
            <person name="Mascher T."/>
            <person name="Medema M.H."/>
            <person name="Devos D.P."/>
            <person name="Kaster A.-K."/>
            <person name="Ovreas L."/>
            <person name="Rohde M."/>
            <person name="Galperin M.Y."/>
            <person name="Jogler C."/>
        </authorList>
    </citation>
    <scope>NUCLEOTIDE SEQUENCE [LARGE SCALE GENOMIC DNA]</scope>
    <source>
        <strain evidence="2 3">Pla52n</strain>
    </source>
</reference>
<evidence type="ECO:0000313" key="2">
    <source>
        <dbReference type="EMBL" id="TWT92342.1"/>
    </source>
</evidence>
<protein>
    <recommendedName>
        <fullName evidence="4">3-keto-disaccharide hydrolase domain-containing protein</fullName>
    </recommendedName>
</protein>
<evidence type="ECO:0000256" key="1">
    <source>
        <dbReference type="SAM" id="SignalP"/>
    </source>
</evidence>